<dbReference type="KEGG" id="tng:GSTEN00003224G001"/>
<comment type="caution">
    <text evidence="1">The sequence shown here is derived from an EMBL/GenBank/DDBJ whole genome shotgun (WGS) entry which is preliminary data.</text>
</comment>
<name>Q4TCN2_TETNG</name>
<reference evidence="1" key="2">
    <citation type="submission" date="2004-02" db="EMBL/GenBank/DDBJ databases">
        <authorList>
            <consortium name="Genoscope"/>
            <consortium name="Whitehead Institute Centre for Genome Research"/>
        </authorList>
    </citation>
    <scope>NUCLEOTIDE SEQUENCE</scope>
</reference>
<protein>
    <submittedName>
        <fullName evidence="1">(spotted green pufferfish) hypothetical protein</fullName>
    </submittedName>
</protein>
<dbReference type="AlphaFoldDB" id="Q4TCN2"/>
<sequence length="70" mass="7849">MVAVLRQARRPAVHAEVAAGDLTHHLLLGKERQALVLASSRGTKMFTTDTFSCFREQFWNFTTIKTSEGL</sequence>
<organism evidence="1">
    <name type="scientific">Tetraodon nigroviridis</name>
    <name type="common">Spotted green pufferfish</name>
    <name type="synonym">Chelonodon nigroviridis</name>
    <dbReference type="NCBI Taxonomy" id="99883"/>
    <lineage>
        <taxon>Eukaryota</taxon>
        <taxon>Metazoa</taxon>
        <taxon>Chordata</taxon>
        <taxon>Craniata</taxon>
        <taxon>Vertebrata</taxon>
        <taxon>Euteleostomi</taxon>
        <taxon>Actinopterygii</taxon>
        <taxon>Neopterygii</taxon>
        <taxon>Teleostei</taxon>
        <taxon>Neoteleostei</taxon>
        <taxon>Acanthomorphata</taxon>
        <taxon>Eupercaria</taxon>
        <taxon>Tetraodontiformes</taxon>
        <taxon>Tetradontoidea</taxon>
        <taxon>Tetraodontidae</taxon>
        <taxon>Tetraodon</taxon>
    </lineage>
</organism>
<dbReference type="EMBL" id="CAAE01006795">
    <property type="protein sequence ID" value="CAF89350.1"/>
    <property type="molecule type" value="Genomic_DNA"/>
</dbReference>
<accession>Q4TCN2</accession>
<reference evidence="1" key="1">
    <citation type="journal article" date="2004" name="Nature">
        <title>Genome duplication in the teleost fish Tetraodon nigroviridis reveals the early vertebrate proto-karyotype.</title>
        <authorList>
            <person name="Jaillon O."/>
            <person name="Aury J.-M."/>
            <person name="Brunet F."/>
            <person name="Petit J.-L."/>
            <person name="Stange-Thomann N."/>
            <person name="Mauceli E."/>
            <person name="Bouneau L."/>
            <person name="Fischer C."/>
            <person name="Ozouf-Costaz C."/>
            <person name="Bernot A."/>
            <person name="Nicaud S."/>
            <person name="Jaffe D."/>
            <person name="Fisher S."/>
            <person name="Lutfalla G."/>
            <person name="Dossat C."/>
            <person name="Segurens B."/>
            <person name="Dasilva C."/>
            <person name="Salanoubat M."/>
            <person name="Levy M."/>
            <person name="Boudet N."/>
            <person name="Castellano S."/>
            <person name="Anthouard V."/>
            <person name="Jubin C."/>
            <person name="Castelli V."/>
            <person name="Katinka M."/>
            <person name="Vacherie B."/>
            <person name="Biemont C."/>
            <person name="Skalli Z."/>
            <person name="Cattolico L."/>
            <person name="Poulain J."/>
            <person name="De Berardinis V."/>
            <person name="Cruaud C."/>
            <person name="Duprat S."/>
            <person name="Brottier P."/>
            <person name="Coutanceau J.-P."/>
            <person name="Gouzy J."/>
            <person name="Parra G."/>
            <person name="Lardier G."/>
            <person name="Chapple C."/>
            <person name="McKernan K.J."/>
            <person name="McEwan P."/>
            <person name="Bosak S."/>
            <person name="Kellis M."/>
            <person name="Volff J.-N."/>
            <person name="Guigo R."/>
            <person name="Zody M.C."/>
            <person name="Mesirov J."/>
            <person name="Lindblad-Toh K."/>
            <person name="Birren B."/>
            <person name="Nusbaum C."/>
            <person name="Kahn D."/>
            <person name="Robinson-Rechavi M."/>
            <person name="Laudet V."/>
            <person name="Schachter V."/>
            <person name="Quetier F."/>
            <person name="Saurin W."/>
            <person name="Scarpelli C."/>
            <person name="Wincker P."/>
            <person name="Lander E.S."/>
            <person name="Weissenbach J."/>
            <person name="Roest Crollius H."/>
        </authorList>
    </citation>
    <scope>NUCLEOTIDE SEQUENCE [LARGE SCALE GENOMIC DNA]</scope>
</reference>
<proteinExistence type="predicted"/>
<gene>
    <name evidence="1" type="ORF">GSTENG00003224001</name>
</gene>
<evidence type="ECO:0000313" key="1">
    <source>
        <dbReference type="EMBL" id="CAF89350.1"/>
    </source>
</evidence>